<name>A0A0H5PZ32_9ZZZZ</name>
<dbReference type="AlphaFoldDB" id="A0A0H5PZ32"/>
<reference evidence="1" key="1">
    <citation type="submission" date="2015-06" db="EMBL/GenBank/DDBJ databases">
        <authorList>
            <person name="Joergensen T."/>
        </authorList>
    </citation>
    <scope>NUCLEOTIDE SEQUENCE</scope>
    <source>
        <plasmid evidence="1">pRGRH0358</plasmid>
    </source>
</reference>
<dbReference type="Gene3D" id="3.40.50.150">
    <property type="entry name" value="Vaccinia Virus protein VP39"/>
    <property type="match status" value="1"/>
</dbReference>
<proteinExistence type="predicted"/>
<dbReference type="InterPro" id="IPR029063">
    <property type="entry name" value="SAM-dependent_MTases_sf"/>
</dbReference>
<dbReference type="EMBL" id="LN853021">
    <property type="protein sequence ID" value="CRY94803.1"/>
    <property type="molecule type" value="Genomic_DNA"/>
</dbReference>
<geneLocation type="plasmid" evidence="1">
    <name>pRGRH0358</name>
</geneLocation>
<evidence type="ECO:0008006" key="2">
    <source>
        <dbReference type="Google" id="ProtNLM"/>
    </source>
</evidence>
<accession>A0A0H5PZ32</accession>
<protein>
    <recommendedName>
        <fullName evidence="2">Restriction endonuclease subunit M</fullName>
    </recommendedName>
</protein>
<evidence type="ECO:0000313" key="1">
    <source>
        <dbReference type="EMBL" id="CRY94803.1"/>
    </source>
</evidence>
<keyword evidence="1" id="KW-0614">Plasmid</keyword>
<reference evidence="1" key="2">
    <citation type="submission" date="2015-07" db="EMBL/GenBank/DDBJ databases">
        <title>Plasmids, circular viruses and viroids from rat gut.</title>
        <authorList>
            <person name="Jorgensen T.J."/>
            <person name="Hansen M.A."/>
            <person name="Xu Z."/>
            <person name="Tabak M.A."/>
            <person name="Sorensen S.J."/>
            <person name="Hansen L.H."/>
        </authorList>
    </citation>
    <scope>NUCLEOTIDE SEQUENCE</scope>
    <source>
        <plasmid evidence="1">pRGRH0358</plasmid>
    </source>
</reference>
<sequence>MSKLIDFNSSPVKDVLPVLLKDRTTGRNIIFATDAYLEVSTYFGEKCEIEIEMLRSGELQICPRVEKHFDEQRSRQKAKAEVFTPSWICNQMNNYCDQVFFQRDNVFNHAQDQTWVINSEQIQFSPQEGWKRYVESTRLEITCGEAPYLVSRYDAATGQMIPLESRIGILDRKLRVVSENTKTRRSWLNWSKKAFQNVYGYEFHGDSLLIARANLLLTFVDYYKACWSVDPDLSDLKEVAQIISWNLWQMDGLKLTIPYREPSRTSVQLDLFGYDEQVDSEPSDCVIFDWANNKTVLFKDIKR</sequence>
<organism evidence="1">
    <name type="scientific">uncultured prokaryote</name>
    <dbReference type="NCBI Taxonomy" id="198431"/>
    <lineage>
        <taxon>unclassified sequences</taxon>
        <taxon>environmental samples</taxon>
    </lineage>
</organism>